<comment type="caution">
    <text evidence="2">The sequence shown here is derived from an EMBL/GenBank/DDBJ whole genome shotgun (WGS) entry which is preliminary data.</text>
</comment>
<protein>
    <submittedName>
        <fullName evidence="2">Uncharacterized protein</fullName>
    </submittedName>
</protein>
<evidence type="ECO:0000313" key="3">
    <source>
        <dbReference type="Proteomes" id="UP000315496"/>
    </source>
</evidence>
<feature type="compositionally biased region" description="Polar residues" evidence="1">
    <location>
        <begin position="312"/>
        <end position="325"/>
    </location>
</feature>
<sequence length="1872" mass="206700">MTLPTFGPDARPESEALIRELYALADGYSEADLASRAALMKQGDLPLLLRESSPVLYQALCVLRTCLVHRCLIYNPPFLFGLLLELLATLVERLDSHIPEIQAVLELLFMMLEAQSSADQCVNTWSMHERCDASTLESGGGRGPCWFVTTFATLIQTAEYSPNGGVRTIAALAANVLASFIVSPFFRLEASTRARYTRTSCRYINLRTHEADNHRYLLLYLASLAGRSRTMIHLIRVLMDYTPMVGLYNPDHPSAQRSSWFNQLGSVGILSHRSQPGSDAEEIVKASEEREREKQRRRQPVRNCRGREAVSPPQSHASSVETNTTSAHIPPVTLETLSFYPFLSCFTGSFDLCPHCKGRLLDARPTDPAESHNTRVRERVFECDRCYSAYVLENVSICLIRALEYNRTQKHEVISVDDIMSILGRVLLCHQASLVYFVSAFSTGCAEEQLNANAQHRLHQMQALTHHLQNELSIGGFYKSECLMYSNLYQQRLRLEQEYSQLGVPLATDFPVPSAFGLLGSQECLCQKARSLRTRNVTGAGSSSVGGGVLASQHPIQSCHLFHAVKFLETLPRYSPNPLRDEFDPFELSLVFTLRQFFVGPRLDLLLGHIRKHAQSVYDAIQNGCLRPEYIERVICPALYTHGFILHTLLDYLWNYDLSKFQLSIPAKLYSLFPYDALERVETTTNLTLSDEARQQICTIACLVYRAAALIEPEVHQLGAYTADHIYLPYVEDGRMHLPPRPVDIPTGPYRTTAGLSRAAMESDDVRENLFAQLFAWHHVEPNGSPRFSIISSPNFLQSGLGKGTTDAAAGDDQRGAEPKTVAGLLQSTSDVYGDGDSRAEASTIVQNTPHASQVQGWDDVMSCFRTNLIRTVYLHYTTGASALPTVPSIVYRMIVGDERGIFTRMSVAVTSHQSSTAGLEPFGDTRGVDPWSIPATANGGPRGRLAGFFEAKGCEPVVCRTFGLPYSLPQRTLPPSALRQPICTHAPERLFLHAALASVYIGLVSVPRTRQNRAGKLFGGVLELLDQSLFSMYYSLLGIQLSKYTLRFFGSNLFADHDFDPDRIRAAARTLNVLVSSEQTRYFAYVRKHLHGTALTEGLGETEVDVEGSGSIKDTAAWHHGRPFLDYLPHTTEFPCISSSSYYAQCSHLLDAGFQALGLCTHTIESYCTIGPAVICNDRLHPSSDASCCDHFAPSRCVGRSGLTHPAVSMLAHPATMPHRYMLYRGFPTNEGTFFRNVLRCPAAHRHRHGLFDFFESFLTVHAGGLSLFLTTFSTTHLSLSESVLGSRQLKSLQQSFPGVAASQLFGSFNTILQNCGFSAPAEVVGPTRSLGDVGFAVHLILELPLSDRTDPLYISPITDQCALYSGVDSRRGGQGFVIEHIERSFAVLAFDLHLTSDDLEHVSFAATQLNVIQAVSSALGQSPTLIYNPSALKLACSVLRALSLSVQVVGCDDYVTQLALCEYVSRFIASYGLTHLAISLAEVTLGLCSSYSDLPSSTYRRIRTSASVDTFFDSLSGSGGSLFDEQHLRFVDMSDPATELIHLSTLFYQDPALVIDTRSGSVIVLNLELGNVLLLPFSVFVSARWFYAQLHALIFRYARLLLLADCTSWARRSLEASQKDHLGHHMRCYGRAVIALQGYLQPREVLYRVRFGDTGVISAPAALQYGFFVDELRKLQRRLYARVYAAVMPLYTGTALQKYRVSLARFQSNLAHRRLQALAVYVRECDKVSNEVAYRSPTTSQPSTLSLALSRISICDVSRDSIEDDTVDGYRAAFGALPDPILPYFDVLQVRVGEAVDTAFADITSEAFTGAVLAPDAIAPIALANFIAAVDIVFASSAVIVPEAGFFSDMLCGLGLVHTLAVATEFGALT</sequence>
<evidence type="ECO:0000313" key="2">
    <source>
        <dbReference type="EMBL" id="TNJ27275.1"/>
    </source>
</evidence>
<proteinExistence type="predicted"/>
<feature type="compositionally biased region" description="Basic and acidic residues" evidence="1">
    <location>
        <begin position="282"/>
        <end position="294"/>
    </location>
</feature>
<dbReference type="EMBL" id="VDLU01000004">
    <property type="protein sequence ID" value="TNJ27275.1"/>
    <property type="molecule type" value="Genomic_DNA"/>
</dbReference>
<dbReference type="Proteomes" id="UP000315496">
    <property type="component" value="Chromosome 4"/>
</dbReference>
<evidence type="ECO:0000256" key="1">
    <source>
        <dbReference type="SAM" id="MobiDB-lite"/>
    </source>
</evidence>
<dbReference type="VEuPathDB" id="GiardiaDB:GMRT_12368"/>
<accession>A0A4Z1SQR5</accession>
<feature type="region of interest" description="Disordered" evidence="1">
    <location>
        <begin position="271"/>
        <end position="325"/>
    </location>
</feature>
<gene>
    <name evidence="2" type="ORF">GMRT_12368</name>
</gene>
<name>A0A4Z1SQR5_GIAMU</name>
<reference evidence="2 3" key="1">
    <citation type="submission" date="2019-05" db="EMBL/GenBank/DDBJ databases">
        <title>The compact genome of Giardia muris reveals important steps in the evolution of intestinal protozoan parasites.</title>
        <authorList>
            <person name="Xu F."/>
            <person name="Jimenez-Gonzalez A."/>
            <person name="Einarsson E."/>
            <person name="Astvaldsson A."/>
            <person name="Peirasmaki D."/>
            <person name="Eckmann L."/>
            <person name="Andersson J.O."/>
            <person name="Svard S.G."/>
            <person name="Jerlstrom-Hultqvist J."/>
        </authorList>
    </citation>
    <scope>NUCLEOTIDE SEQUENCE [LARGE SCALE GENOMIC DNA]</scope>
    <source>
        <strain evidence="2 3">Roberts-Thomson</strain>
    </source>
</reference>
<keyword evidence="3" id="KW-1185">Reference proteome</keyword>
<dbReference type="OrthoDB" id="10252690at2759"/>
<organism evidence="2 3">
    <name type="scientific">Giardia muris</name>
    <dbReference type="NCBI Taxonomy" id="5742"/>
    <lineage>
        <taxon>Eukaryota</taxon>
        <taxon>Metamonada</taxon>
        <taxon>Diplomonadida</taxon>
        <taxon>Hexamitidae</taxon>
        <taxon>Giardiinae</taxon>
        <taxon>Giardia</taxon>
    </lineage>
</organism>